<gene>
    <name evidence="18" type="ORF">A4U43_C01F1140</name>
</gene>
<evidence type="ECO:0000256" key="15">
    <source>
        <dbReference type="ARBA" id="ARBA00023766"/>
    </source>
</evidence>
<organism evidence="18 19">
    <name type="scientific">Asparagus officinalis</name>
    <name type="common">Garden asparagus</name>
    <dbReference type="NCBI Taxonomy" id="4686"/>
    <lineage>
        <taxon>Eukaryota</taxon>
        <taxon>Viridiplantae</taxon>
        <taxon>Streptophyta</taxon>
        <taxon>Embryophyta</taxon>
        <taxon>Tracheophyta</taxon>
        <taxon>Spermatophyta</taxon>
        <taxon>Magnoliopsida</taxon>
        <taxon>Liliopsida</taxon>
        <taxon>Asparagales</taxon>
        <taxon>Asparagaceae</taxon>
        <taxon>Asparagoideae</taxon>
        <taxon>Asparagus</taxon>
    </lineage>
</organism>
<evidence type="ECO:0000259" key="17">
    <source>
        <dbReference type="PROSITE" id="PS51720"/>
    </source>
</evidence>
<dbReference type="InterPro" id="IPR006703">
    <property type="entry name" value="G_AIG1"/>
</dbReference>
<sequence>MKNFKEWFSYEMLSKSLLSARPFSFFYDESLDDTTVTSMSVISTRTNSNDTQGEILPVHSEPIAAENSDLAQYNTIDKNSDLLTRVEALQINFMRLIQRIGQSPANPIVSQVLYRLQLASLIRAGEVQVKRPALKLDKVQSIASKLEASGHSNLALSFKILIIGKTGVGKSATINSIFDQLKVLTDAFQPATNKIQEITGTIKGIRVTVIDTPGLSPSHHSQQRNRKILFQVKNFIRRSPPDAVLYLDRLDTINRGYSDYRLLELITDVFSSSIWCNAIIGMTHSSSCPPEGPDGYTVSYDSYVDHCTNVLQHHIHQAIQSTQLQNPVFLVENHPMCRKNAKGEKILPNGQDWMSQLLLLCAATKVLGDANKILGFQDNFRVTKARTRLPSLPHLLSSLLHPRDYMEEESNEPFDDIEDDEYDQLPPIRILTKAQYRKLSKEQRKIYLDELEYRETLHLKKQWNDELRRRKEKNYDDYEEDNSQELVQLPDIAVPLNFNPDCPSYRYRCLMNTSDQWLVRPVLNSQGWDHDVGFDGISLETSQDLKSSLKASFIGQMSKEKEYFNIRSESAAKYSDEKGRSVLTGIDIQGAEKNLVCTVHGDAKFKNSGCNTTGSGITLTSFGKSLFVGAKVEDSVSIGKRFQNNGKCWKIDG</sequence>
<proteinExistence type="inferred from homology"/>
<evidence type="ECO:0000256" key="8">
    <source>
        <dbReference type="ARBA" id="ARBA00022801"/>
    </source>
</evidence>
<evidence type="ECO:0000256" key="6">
    <source>
        <dbReference type="ARBA" id="ARBA00022723"/>
    </source>
</evidence>
<keyword evidence="13" id="KW-0342">GTP-binding</keyword>
<keyword evidence="9" id="KW-1002">Plastid outer membrane</keyword>
<keyword evidence="12" id="KW-1133">Transmembrane helix</keyword>
<evidence type="ECO:0000256" key="12">
    <source>
        <dbReference type="ARBA" id="ARBA00022989"/>
    </source>
</evidence>
<keyword evidence="14" id="KW-0472">Membrane</keyword>
<evidence type="ECO:0000256" key="3">
    <source>
        <dbReference type="ARBA" id="ARBA00022528"/>
    </source>
</evidence>
<evidence type="ECO:0000313" key="19">
    <source>
        <dbReference type="Proteomes" id="UP000243459"/>
    </source>
</evidence>
<comment type="cofactor">
    <cofactor evidence="1">
        <name>Mg(2+)</name>
        <dbReference type="ChEBI" id="CHEBI:18420"/>
    </cofactor>
</comment>
<dbReference type="GO" id="GO:0005525">
    <property type="term" value="F:GTP binding"/>
    <property type="evidence" value="ECO:0007669"/>
    <property type="project" value="UniProtKB-KW"/>
</dbReference>
<evidence type="ECO:0000256" key="14">
    <source>
        <dbReference type="ARBA" id="ARBA00023136"/>
    </source>
</evidence>
<dbReference type="GO" id="GO:0009707">
    <property type="term" value="C:chloroplast outer membrane"/>
    <property type="evidence" value="ECO:0007669"/>
    <property type="project" value="UniProtKB-SubCell"/>
</dbReference>
<dbReference type="GO" id="GO:0016787">
    <property type="term" value="F:hydrolase activity"/>
    <property type="evidence" value="ECO:0007669"/>
    <property type="project" value="UniProtKB-KW"/>
</dbReference>
<dbReference type="Proteomes" id="UP000243459">
    <property type="component" value="Chromosome 1"/>
</dbReference>
<protein>
    <recommendedName>
        <fullName evidence="17">AIG1-type G domain-containing protein</fullName>
    </recommendedName>
</protein>
<dbReference type="Gene3D" id="3.40.50.300">
    <property type="entry name" value="P-loop containing nucleotide triphosphate hydrolases"/>
    <property type="match status" value="1"/>
</dbReference>
<keyword evidence="5" id="KW-0812">Transmembrane</keyword>
<feature type="domain" description="AIG1-type G" evidence="17">
    <location>
        <begin position="155"/>
        <end position="385"/>
    </location>
</feature>
<dbReference type="AlphaFoldDB" id="A0A5P1FMG7"/>
<dbReference type="FunFam" id="3.40.50.300:FF:000413">
    <property type="entry name" value="Translocase of chloroplast 120, chloroplastic"/>
    <property type="match status" value="1"/>
</dbReference>
<evidence type="ECO:0000256" key="11">
    <source>
        <dbReference type="ARBA" id="ARBA00022927"/>
    </source>
</evidence>
<evidence type="ECO:0000256" key="16">
    <source>
        <dbReference type="ARBA" id="ARBA00023775"/>
    </source>
</evidence>
<evidence type="ECO:0000256" key="5">
    <source>
        <dbReference type="ARBA" id="ARBA00022692"/>
    </source>
</evidence>
<comment type="subcellular location">
    <subcellularLocation>
        <location evidence="15">Plastid</location>
        <location evidence="15">Chloroplast outer membrane</location>
        <topology evidence="15">Single-pass membrane protein</topology>
    </subcellularLocation>
</comment>
<dbReference type="InterPro" id="IPR045058">
    <property type="entry name" value="GIMA/IAN/Toc"/>
</dbReference>
<dbReference type="OMA" id="DHEAHDS"/>
<keyword evidence="11" id="KW-0653">Protein transport</keyword>
<keyword evidence="8" id="KW-0378">Hydrolase</keyword>
<dbReference type="PANTHER" id="PTHR10903:SF68">
    <property type="entry name" value="TRANSLOCASE OF CHLOROPLAST 90, CHLOROPLASTIC"/>
    <property type="match status" value="1"/>
</dbReference>
<keyword evidence="2" id="KW-0813">Transport</keyword>
<evidence type="ECO:0000256" key="4">
    <source>
        <dbReference type="ARBA" id="ARBA00022640"/>
    </source>
</evidence>
<dbReference type="GO" id="GO:0046872">
    <property type="term" value="F:metal ion binding"/>
    <property type="evidence" value="ECO:0007669"/>
    <property type="project" value="UniProtKB-KW"/>
</dbReference>
<dbReference type="GO" id="GO:0045036">
    <property type="term" value="P:protein targeting to chloroplast"/>
    <property type="evidence" value="ECO:0007669"/>
    <property type="project" value="TreeGrafter"/>
</dbReference>
<evidence type="ECO:0000256" key="10">
    <source>
        <dbReference type="ARBA" id="ARBA00022842"/>
    </source>
</evidence>
<dbReference type="GO" id="GO:0015031">
    <property type="term" value="P:protein transport"/>
    <property type="evidence" value="ECO:0007669"/>
    <property type="project" value="UniProtKB-KW"/>
</dbReference>
<keyword evidence="4" id="KW-0934">Plastid</keyword>
<keyword evidence="10" id="KW-0460">Magnesium</keyword>
<dbReference type="PANTHER" id="PTHR10903">
    <property type="entry name" value="GTPASE, IMAP FAMILY MEMBER-RELATED"/>
    <property type="match status" value="1"/>
</dbReference>
<evidence type="ECO:0000256" key="7">
    <source>
        <dbReference type="ARBA" id="ARBA00022741"/>
    </source>
</evidence>
<keyword evidence="19" id="KW-1185">Reference proteome</keyword>
<evidence type="ECO:0000256" key="2">
    <source>
        <dbReference type="ARBA" id="ARBA00022448"/>
    </source>
</evidence>
<dbReference type="SUPFAM" id="SSF52540">
    <property type="entry name" value="P-loop containing nucleoside triphosphate hydrolases"/>
    <property type="match status" value="1"/>
</dbReference>
<name>A0A5P1FMG7_ASPOF</name>
<dbReference type="Pfam" id="PF04548">
    <property type="entry name" value="AIG1"/>
    <property type="match status" value="1"/>
</dbReference>
<dbReference type="InterPro" id="IPR024283">
    <property type="entry name" value="TOC159_MAD"/>
</dbReference>
<keyword evidence="7" id="KW-0547">Nucleotide-binding</keyword>
<evidence type="ECO:0000256" key="13">
    <source>
        <dbReference type="ARBA" id="ARBA00023134"/>
    </source>
</evidence>
<dbReference type="InterPro" id="IPR027417">
    <property type="entry name" value="P-loop_NTPase"/>
</dbReference>
<dbReference type="Gramene" id="ONK78933">
    <property type="protein sequence ID" value="ONK78933"/>
    <property type="gene ID" value="A4U43_C01F1140"/>
</dbReference>
<keyword evidence="6" id="KW-0479">Metal-binding</keyword>
<evidence type="ECO:0000256" key="1">
    <source>
        <dbReference type="ARBA" id="ARBA00001946"/>
    </source>
</evidence>
<evidence type="ECO:0000256" key="9">
    <source>
        <dbReference type="ARBA" id="ARBA00022805"/>
    </source>
</evidence>
<keyword evidence="3" id="KW-0150">Chloroplast</keyword>
<reference evidence="19" key="1">
    <citation type="journal article" date="2017" name="Nat. Commun.">
        <title>The asparagus genome sheds light on the origin and evolution of a young Y chromosome.</title>
        <authorList>
            <person name="Harkess A."/>
            <person name="Zhou J."/>
            <person name="Xu C."/>
            <person name="Bowers J.E."/>
            <person name="Van der Hulst R."/>
            <person name="Ayyampalayam S."/>
            <person name="Mercati F."/>
            <person name="Riccardi P."/>
            <person name="McKain M.R."/>
            <person name="Kakrana A."/>
            <person name="Tang H."/>
            <person name="Ray J."/>
            <person name="Groenendijk J."/>
            <person name="Arikit S."/>
            <person name="Mathioni S.M."/>
            <person name="Nakano M."/>
            <person name="Shan H."/>
            <person name="Telgmann-Rauber A."/>
            <person name="Kanno A."/>
            <person name="Yue Z."/>
            <person name="Chen H."/>
            <person name="Li W."/>
            <person name="Chen Y."/>
            <person name="Xu X."/>
            <person name="Zhang Y."/>
            <person name="Luo S."/>
            <person name="Chen H."/>
            <person name="Gao J."/>
            <person name="Mao Z."/>
            <person name="Pires J.C."/>
            <person name="Luo M."/>
            <person name="Kudrna D."/>
            <person name="Wing R.A."/>
            <person name="Meyers B.C."/>
            <person name="Yi K."/>
            <person name="Kong H."/>
            <person name="Lavrijsen P."/>
            <person name="Sunseri F."/>
            <person name="Falavigna A."/>
            <person name="Ye Y."/>
            <person name="Leebens-Mack J.H."/>
            <person name="Chen G."/>
        </authorList>
    </citation>
    <scope>NUCLEOTIDE SEQUENCE [LARGE SCALE GENOMIC DNA]</scope>
    <source>
        <strain evidence="19">cv. DH0086</strain>
    </source>
</reference>
<dbReference type="EMBL" id="CM007381">
    <property type="protein sequence ID" value="ONK78933.1"/>
    <property type="molecule type" value="Genomic_DNA"/>
</dbReference>
<evidence type="ECO:0000313" key="18">
    <source>
        <dbReference type="EMBL" id="ONK78933.1"/>
    </source>
</evidence>
<accession>A0A5P1FMG7</accession>
<dbReference type="Pfam" id="PF11886">
    <property type="entry name" value="TOC159_MAD"/>
    <property type="match status" value="1"/>
</dbReference>
<comment type="similarity">
    <text evidence="16">Belongs to the TRAFAC class TrmE-Era-EngA-EngB-Septin-like GTPase superfamily. AIG1/Toc34/Toc159-like paraseptin GTPase family. TOC159 subfamily.</text>
</comment>
<dbReference type="PROSITE" id="PS51720">
    <property type="entry name" value="G_AIG1"/>
    <property type="match status" value="1"/>
</dbReference>